<dbReference type="Pfam" id="PF00011">
    <property type="entry name" value="HSP20"/>
    <property type="match status" value="3"/>
</dbReference>
<dbReference type="Gene3D" id="2.60.40.790">
    <property type="match status" value="4"/>
</dbReference>
<feature type="region of interest" description="Disordered" evidence="4">
    <location>
        <begin position="392"/>
        <end position="424"/>
    </location>
</feature>
<dbReference type="InterPro" id="IPR008978">
    <property type="entry name" value="HSP20-like_chaperone"/>
</dbReference>
<evidence type="ECO:0000256" key="4">
    <source>
        <dbReference type="SAM" id="MobiDB-lite"/>
    </source>
</evidence>
<dbReference type="InterPro" id="IPR001436">
    <property type="entry name" value="Alpha-crystallin/sHSP_animal"/>
</dbReference>
<comment type="caution">
    <text evidence="6">The sequence shown here is derived from an EMBL/GenBank/DDBJ whole genome shotgun (WGS) entry which is preliminary data.</text>
</comment>
<evidence type="ECO:0000256" key="3">
    <source>
        <dbReference type="RuleBase" id="RU003616"/>
    </source>
</evidence>
<dbReference type="SUPFAM" id="SSF49764">
    <property type="entry name" value="HSP20-like chaperones"/>
    <property type="match status" value="3"/>
</dbReference>
<dbReference type="AlphaFoldDB" id="A0AAV2RA91"/>
<evidence type="ECO:0000313" key="7">
    <source>
        <dbReference type="Proteomes" id="UP001497623"/>
    </source>
</evidence>
<name>A0AAV2RA91_MEGNR</name>
<dbReference type="Proteomes" id="UP001497623">
    <property type="component" value="Unassembled WGS sequence"/>
</dbReference>
<protein>
    <recommendedName>
        <fullName evidence="5">SHSP domain-containing protein</fullName>
    </recommendedName>
</protein>
<keyword evidence="7" id="KW-1185">Reference proteome</keyword>
<reference evidence="6 7" key="1">
    <citation type="submission" date="2024-05" db="EMBL/GenBank/DDBJ databases">
        <authorList>
            <person name="Wallberg A."/>
        </authorList>
    </citation>
    <scope>NUCLEOTIDE SEQUENCE [LARGE SCALE GENOMIC DNA]</scope>
</reference>
<dbReference type="GO" id="GO:0009408">
    <property type="term" value="P:response to heat"/>
    <property type="evidence" value="ECO:0007669"/>
    <property type="project" value="TreeGrafter"/>
</dbReference>
<evidence type="ECO:0000313" key="6">
    <source>
        <dbReference type="EMBL" id="CAL4119827.1"/>
    </source>
</evidence>
<dbReference type="CDD" id="cd06526">
    <property type="entry name" value="metazoan_ACD"/>
    <property type="match status" value="3"/>
</dbReference>
<dbReference type="GO" id="GO:0005737">
    <property type="term" value="C:cytoplasm"/>
    <property type="evidence" value="ECO:0007669"/>
    <property type="project" value="TreeGrafter"/>
</dbReference>
<feature type="domain" description="SHSP" evidence="5">
    <location>
        <begin position="67"/>
        <end position="177"/>
    </location>
</feature>
<dbReference type="PANTHER" id="PTHR45640:SF13">
    <property type="entry name" value="HEAT SHOCK PROTEIN 22-RELATED"/>
    <property type="match status" value="1"/>
</dbReference>
<organism evidence="6 7">
    <name type="scientific">Meganyctiphanes norvegica</name>
    <name type="common">Northern krill</name>
    <name type="synonym">Thysanopoda norvegica</name>
    <dbReference type="NCBI Taxonomy" id="48144"/>
    <lineage>
        <taxon>Eukaryota</taxon>
        <taxon>Metazoa</taxon>
        <taxon>Ecdysozoa</taxon>
        <taxon>Arthropoda</taxon>
        <taxon>Crustacea</taxon>
        <taxon>Multicrustacea</taxon>
        <taxon>Malacostraca</taxon>
        <taxon>Eumalacostraca</taxon>
        <taxon>Eucarida</taxon>
        <taxon>Euphausiacea</taxon>
        <taxon>Euphausiidae</taxon>
        <taxon>Meganyctiphanes</taxon>
    </lineage>
</organism>
<dbReference type="GO" id="GO:0005634">
    <property type="term" value="C:nucleus"/>
    <property type="evidence" value="ECO:0007669"/>
    <property type="project" value="TreeGrafter"/>
</dbReference>
<dbReference type="GO" id="GO:0051082">
    <property type="term" value="F:unfolded protein binding"/>
    <property type="evidence" value="ECO:0007669"/>
    <property type="project" value="TreeGrafter"/>
</dbReference>
<dbReference type="GO" id="GO:0042026">
    <property type="term" value="P:protein refolding"/>
    <property type="evidence" value="ECO:0007669"/>
    <property type="project" value="TreeGrafter"/>
</dbReference>
<dbReference type="EMBL" id="CAXKWB010017796">
    <property type="protein sequence ID" value="CAL4119827.1"/>
    <property type="molecule type" value="Genomic_DNA"/>
</dbReference>
<feature type="domain" description="SHSP" evidence="5">
    <location>
        <begin position="256"/>
        <end position="364"/>
    </location>
</feature>
<sequence length="919" mass="103141">MNSTFGDFGPFGLALPIAQRGLFFQDAYFQRAREHFEASVMDVLAMFGLQQLAFADSLQRYRGLRFDNPRQETQVVTAVEEDHNYKMLLDVRDFMGGELKVTIVGDNELLVEGKVERKNQGTLQTRTFRQRFLLPNGVHIQESSSALSSDGVLTIITPKVVQHHQSIQQQSRQIPIQMMRPRSIHPNSHFDRNNYSISDTEFNSGMLPILRRGYFNQDSSFQDSQNDFQRAVNDVLARSGMQSADPFTSYRSLRDKNLKPDTQAATLSEDDQAQKIVIDVQDFINDGEVSVKLVNGEDLVVEGKVEKKDGAEKSMKNFKKEFTLSPNAELDSITSFVSADGVLVITVPKKVPKIRERIIPLMREGQQFSGASTPANFDMLSQNRDSCYPTDFTDSENEKLYGDTPSHGQATMVDASTSPEPSFSPTLASMVTTPSATPVNLISCSPSISPPILLTPTPTPPASPPPVFYSAPTPMVMPPAPPSPILLPPAPPSPIVLPPSPPPIVHRKKWKPPVKEPEIQEVIEQPKDTKTSESGPMRFPRAHGYVPVVKKGDFEADPHFENDKPEYDSAIKTALKCKGTEVEPGEEMATYKKMREENPDADENVAFSFTQHNQGYKIVLDLEGYNVKDPEIQIQGDNDIFIVGVAERKDEDGEPLHFRRQFIFPKSINMAVLTSAVSANGVLTIKAPFKVARAKETISEPPDLIEDDSIESGVNLNMLVGKFLDIVNCPETFDKDPMFHEPKCHFPSAIRAAIKRSGVNMEPGETEAQCYRRLRNNERRHQTQAVMTIEGVDYYKVVVDMEDYMNTDIKVRLLGFNTFVVECYQDKFGKYRIMWSRQFVLPNHILMEKMTSTLSKDGKLVMNVPKRVWKPVASTDSSGIMRVGWSKTYPDERVFTSDSCKSGVTIPCKTLPYKGLRDW</sequence>
<evidence type="ECO:0000256" key="2">
    <source>
        <dbReference type="PROSITE-ProRule" id="PRU00285"/>
    </source>
</evidence>
<proteinExistence type="inferred from homology"/>
<feature type="non-terminal residue" evidence="6">
    <location>
        <position position="919"/>
    </location>
</feature>
<dbReference type="InterPro" id="IPR002068">
    <property type="entry name" value="A-crystallin/Hsp20_dom"/>
</dbReference>
<comment type="similarity">
    <text evidence="2 3">Belongs to the small heat shock protein (HSP20) family.</text>
</comment>
<accession>A0AAV2RA91</accession>
<keyword evidence="1" id="KW-0346">Stress response</keyword>
<evidence type="ECO:0000259" key="5">
    <source>
        <dbReference type="PROSITE" id="PS01031"/>
    </source>
</evidence>
<evidence type="ECO:0000256" key="1">
    <source>
        <dbReference type="ARBA" id="ARBA00023016"/>
    </source>
</evidence>
<dbReference type="PANTHER" id="PTHR45640">
    <property type="entry name" value="HEAT SHOCK PROTEIN HSP-12.2-RELATED"/>
    <property type="match status" value="1"/>
</dbReference>
<gene>
    <name evidence="6" type="ORF">MNOR_LOCUS21794</name>
</gene>
<dbReference type="PROSITE" id="PS01031">
    <property type="entry name" value="SHSP"/>
    <property type="match status" value="3"/>
</dbReference>
<feature type="domain" description="SHSP" evidence="5">
    <location>
        <begin position="596"/>
        <end position="708"/>
    </location>
</feature>
<feature type="compositionally biased region" description="Polar residues" evidence="4">
    <location>
        <begin position="406"/>
        <end position="424"/>
    </location>
</feature>